<feature type="region of interest" description="Disordered" evidence="1">
    <location>
        <begin position="252"/>
        <end position="271"/>
    </location>
</feature>
<dbReference type="EMBL" id="CZPT02001143">
    <property type="protein sequence ID" value="SCU69031.1"/>
    <property type="molecule type" value="Genomic_DNA"/>
</dbReference>
<evidence type="ECO:0000256" key="1">
    <source>
        <dbReference type="SAM" id="MobiDB-lite"/>
    </source>
</evidence>
<protein>
    <submittedName>
        <fullName evidence="2">Uncharacterized protein</fullName>
    </submittedName>
</protein>
<evidence type="ECO:0000313" key="2">
    <source>
        <dbReference type="EMBL" id="SCU69031.1"/>
    </source>
</evidence>
<dbReference type="Proteomes" id="UP000195570">
    <property type="component" value="Unassembled WGS sequence"/>
</dbReference>
<accession>A0A1G4I9Z2</accession>
<gene>
    <name evidence="2" type="ORF">TEOVI_000058800</name>
</gene>
<proteinExistence type="predicted"/>
<dbReference type="RefSeq" id="XP_067080073.1">
    <property type="nucleotide sequence ID" value="XM_067223972.1"/>
</dbReference>
<comment type="caution">
    <text evidence="2">The sequence shown here is derived from an EMBL/GenBank/DDBJ whole genome shotgun (WGS) entry which is preliminary data.</text>
</comment>
<keyword evidence="3" id="KW-1185">Reference proteome</keyword>
<dbReference type="AlphaFoldDB" id="A0A1G4I9Z2"/>
<dbReference type="GeneID" id="92374528"/>
<reference evidence="2" key="1">
    <citation type="submission" date="2016-09" db="EMBL/GenBank/DDBJ databases">
        <authorList>
            <person name="Hebert L."/>
            <person name="Moumen B."/>
        </authorList>
    </citation>
    <scope>NUCLEOTIDE SEQUENCE [LARGE SCALE GENOMIC DNA]</scope>
    <source>
        <strain evidence="2">OVI</strain>
    </source>
</reference>
<dbReference type="VEuPathDB" id="TriTrypDB:TEOVI_000058800"/>
<organism evidence="2 3">
    <name type="scientific">Trypanosoma equiperdum</name>
    <dbReference type="NCBI Taxonomy" id="5694"/>
    <lineage>
        <taxon>Eukaryota</taxon>
        <taxon>Discoba</taxon>
        <taxon>Euglenozoa</taxon>
        <taxon>Kinetoplastea</taxon>
        <taxon>Metakinetoplastina</taxon>
        <taxon>Trypanosomatida</taxon>
        <taxon>Trypanosomatidae</taxon>
        <taxon>Trypanosoma</taxon>
    </lineage>
</organism>
<evidence type="ECO:0000313" key="3">
    <source>
        <dbReference type="Proteomes" id="UP000195570"/>
    </source>
</evidence>
<sequence length="550" mass="61059">MGSCCGANAMPVVDNSENSKPQRKRNVTFSTFPALDIEVHRPGGDADSMLSLTRRSSTFPMDQTMYTVSEFNATLADTVRSLNLTPRDDVGRSLVTNGLDEVSERDVDSFVDDVLHIGLLDSLVTVEERVGNGYGLGSRCLSPSGGLGGPVWLSKEQLQYLERAPDTSERLARLAELEEMSRQEIFAAWLMNSTLLKMGAARVIPTIRRCRAANEKASKNRDVIVIHAKDINVRANDDPGLERNWNSPRFEALGHTGSFSPPDESGVDEPSPEVTEHYQILALTGRAVNVKNKVRSHIVSDTWDFLSRCEASEVLNKGDVFFRFVCSPITNLSEDSLKIIDTLINLSSFRDELGENNVPRVDVYSNEEQRKYVSILVKTMNLLPGVSISSITPELVASLDYQRSCQPGENKFEPSDDPHTFRQVKTLIRFIYSITIQMKVSEITDSNVLLNLKEIDGMVPAKALMLERTKKNIMSSDSTVKVRSFLLYYPVNEGVLVNNQTIVINKSLPRVASKLLQTFGSQGASDAVKTAVQTRNYFFNRFGDGRTGGI</sequence>
<name>A0A1G4I9Z2_TRYEQ</name>
<feature type="region of interest" description="Disordered" evidence="1">
    <location>
        <begin position="1"/>
        <end position="23"/>
    </location>
</feature>